<evidence type="ECO:0000256" key="3">
    <source>
        <dbReference type="PROSITE-ProRule" id="PRU00810"/>
    </source>
</evidence>
<feature type="compositionally biased region" description="Basic and acidic residues" evidence="4">
    <location>
        <begin position="12"/>
        <end position="29"/>
    </location>
</feature>
<dbReference type="PANTHER" id="PTHR12346">
    <property type="entry name" value="SIN3B-RELATED"/>
    <property type="match status" value="1"/>
</dbReference>
<comment type="subcellular location">
    <subcellularLocation>
        <location evidence="1 3">Nucleus</location>
    </subcellularLocation>
</comment>
<feature type="region of interest" description="Disordered" evidence="4">
    <location>
        <begin position="1"/>
        <end position="70"/>
    </location>
</feature>
<evidence type="ECO:0000313" key="5">
    <source>
        <dbReference type="Proteomes" id="UP000694930"/>
    </source>
</evidence>
<dbReference type="Gene3D" id="1.20.1160.11">
    <property type="entry name" value="Paired amphipathic helix"/>
    <property type="match status" value="2"/>
</dbReference>
<dbReference type="InterPro" id="IPR039774">
    <property type="entry name" value="Sin3-like"/>
</dbReference>
<dbReference type="SUPFAM" id="SSF47762">
    <property type="entry name" value="PAH2 domain"/>
    <property type="match status" value="2"/>
</dbReference>
<sequence length="218" mass="24834">MRRLVGNVCGSSREESIKRLRDDVYDRPSFKRPFGSNRGESYSPSQVPGSGQGGVGGGSSAGGSSASNSKLTTGDALSYLKEVIDMFQSQRDKYNMFLDVMKDFQAQRIDTVGVIARVKDLFKGHPRLILGFNTFLPKGYEITLNDEDEAPPKKVEFEEAISFVNKIKTRFKNDDHVYKFFLDILDMYRKEHKGIRYELHYFDFLIIFGEKEISDIVQ</sequence>
<dbReference type="InterPro" id="IPR036600">
    <property type="entry name" value="PAH_sf"/>
</dbReference>
<dbReference type="PANTHER" id="PTHR12346:SF56">
    <property type="entry name" value="PAIRED AMPHIPATHIC HELIX PROTEIN SIN3-LIKE 2"/>
    <property type="match status" value="1"/>
</dbReference>
<evidence type="ECO:0000256" key="2">
    <source>
        <dbReference type="ARBA" id="ARBA00023242"/>
    </source>
</evidence>
<protein>
    <submittedName>
        <fullName evidence="6">Paired amphipathic helix protein Sin3-like 1</fullName>
    </submittedName>
</protein>
<dbReference type="Proteomes" id="UP000694930">
    <property type="component" value="Chromosome 2"/>
</dbReference>
<keyword evidence="2 3" id="KW-0539">Nucleus</keyword>
<evidence type="ECO:0000313" key="6">
    <source>
        <dbReference type="RefSeq" id="XP_027770024.1"/>
    </source>
</evidence>
<dbReference type="Pfam" id="PF02671">
    <property type="entry name" value="PAH"/>
    <property type="match status" value="1"/>
</dbReference>
<dbReference type="RefSeq" id="XP_027770024.1">
    <property type="nucleotide sequence ID" value="XM_027914223.1"/>
</dbReference>
<name>A0ABM1V2Q6_SOLPN</name>
<keyword evidence="5" id="KW-1185">Reference proteome</keyword>
<reference evidence="5" key="1">
    <citation type="journal article" date="2014" name="Nat. Genet.">
        <title>The genome of the stress-tolerant wild tomato species Solanum pennellii.</title>
        <authorList>
            <person name="Bolger A."/>
            <person name="Scossa F."/>
            <person name="Bolger M.E."/>
            <person name="Lanz C."/>
            <person name="Maumus F."/>
            <person name="Tohge T."/>
            <person name="Quesneville H."/>
            <person name="Alseekh S."/>
            <person name="Sorensen I."/>
            <person name="Lichtenstein G."/>
            <person name="Fich E.A."/>
            <person name="Conte M."/>
            <person name="Keller H."/>
            <person name="Schneeberger K."/>
            <person name="Schwacke R."/>
            <person name="Ofner I."/>
            <person name="Vrebalov J."/>
            <person name="Xu Y."/>
            <person name="Osorio S."/>
            <person name="Aflitos S.A."/>
            <person name="Schijlen E."/>
            <person name="Jimenez-Gomez J.M."/>
            <person name="Ryngajllo M."/>
            <person name="Kimura S."/>
            <person name="Kumar R."/>
            <person name="Koenig D."/>
            <person name="Headland L.R."/>
            <person name="Maloof J.N."/>
            <person name="Sinha N."/>
            <person name="van Ham R.C."/>
            <person name="Lankhorst R.K."/>
            <person name="Mao L."/>
            <person name="Vogel A."/>
            <person name="Arsova B."/>
            <person name="Panstruga R."/>
            <person name="Fei Z."/>
            <person name="Rose J.K."/>
            <person name="Zamir D."/>
            <person name="Carrari F."/>
            <person name="Giovannoni J.J."/>
            <person name="Weigel D."/>
            <person name="Usadel B."/>
            <person name="Fernie A.R."/>
        </authorList>
    </citation>
    <scope>NUCLEOTIDE SEQUENCE [LARGE SCALE GENOMIC DNA]</scope>
    <source>
        <strain evidence="5">cv. LA0716</strain>
    </source>
</reference>
<dbReference type="GeneID" id="114076014"/>
<proteinExistence type="predicted"/>
<evidence type="ECO:0000256" key="1">
    <source>
        <dbReference type="ARBA" id="ARBA00004123"/>
    </source>
</evidence>
<evidence type="ECO:0000256" key="4">
    <source>
        <dbReference type="SAM" id="MobiDB-lite"/>
    </source>
</evidence>
<feature type="compositionally biased region" description="Gly residues" evidence="4">
    <location>
        <begin position="50"/>
        <end position="61"/>
    </location>
</feature>
<dbReference type="InterPro" id="IPR003822">
    <property type="entry name" value="PAH"/>
</dbReference>
<gene>
    <name evidence="6" type="primary">LOC114076014</name>
</gene>
<accession>A0ABM1V2Q6</accession>
<dbReference type="PROSITE" id="PS51477">
    <property type="entry name" value="PAH"/>
    <property type="match status" value="2"/>
</dbReference>
<organism evidence="5 6">
    <name type="scientific">Solanum pennellii</name>
    <name type="common">Tomato</name>
    <name type="synonym">Lycopersicon pennellii</name>
    <dbReference type="NCBI Taxonomy" id="28526"/>
    <lineage>
        <taxon>Eukaryota</taxon>
        <taxon>Viridiplantae</taxon>
        <taxon>Streptophyta</taxon>
        <taxon>Embryophyta</taxon>
        <taxon>Tracheophyta</taxon>
        <taxon>Spermatophyta</taxon>
        <taxon>Magnoliopsida</taxon>
        <taxon>eudicotyledons</taxon>
        <taxon>Gunneridae</taxon>
        <taxon>Pentapetalae</taxon>
        <taxon>asterids</taxon>
        <taxon>lamiids</taxon>
        <taxon>Solanales</taxon>
        <taxon>Solanaceae</taxon>
        <taxon>Solanoideae</taxon>
        <taxon>Solaneae</taxon>
        <taxon>Solanum</taxon>
        <taxon>Solanum subgen. Lycopersicon</taxon>
    </lineage>
</organism>
<reference evidence="6" key="2">
    <citation type="submission" date="2025-08" db="UniProtKB">
        <authorList>
            <consortium name="RefSeq"/>
        </authorList>
    </citation>
    <scope>IDENTIFICATION</scope>
</reference>